<accession>A0AAV5ERU1</accession>
<dbReference type="InterPro" id="IPR038595">
    <property type="entry name" value="LOR_sf"/>
</dbReference>
<dbReference type="PANTHER" id="PTHR31087:SF87">
    <property type="entry name" value="PROTEIN LURP-ONE-RELATED 15"/>
    <property type="match status" value="1"/>
</dbReference>
<reference evidence="3" key="2">
    <citation type="submission" date="2021-12" db="EMBL/GenBank/DDBJ databases">
        <title>Resequencing data analysis of finger millet.</title>
        <authorList>
            <person name="Hatakeyama M."/>
            <person name="Aluri S."/>
            <person name="Balachadran M.T."/>
            <person name="Sivarajan S.R."/>
            <person name="Poveda L."/>
            <person name="Shimizu-Inatsugi R."/>
            <person name="Schlapbach R."/>
            <person name="Sreeman S.M."/>
            <person name="Shimizu K.K."/>
        </authorList>
    </citation>
    <scope>NUCLEOTIDE SEQUENCE</scope>
</reference>
<sequence length="364" mass="39588">MPPSFGLASPLLWSRATDVGFGADESVGSGSSVGDCRSGTGDGTGSGFVSSSSRFIAGGDGSDTGDGGNEWAMMAAARERAHPAEALYAVAHLWADPAEARVRWHAGGQLGHGTRLLVTASHVDGSSREEGAMCRKRFGCPVRDFGSQNGQLLLIVGKTLPILMEVPSTTEGLQEPLPVVASHFCVPNVVTLKVKQHMTLSNGDFTITDANDAVVLRVKSPVCTMHNRRFLSDSDGQPVVCMQEKFFSLQSKWEVFRGDSYNESDLLFTAKTTSMLQLFKTEMDIFLASNTVMEVCDFKMKTTFQDRTCAFYLGNTNTMIAQMHRMNSAANKVLLLDDYSITVFPNVDHVFIAVDVLMLQEHHQ</sequence>
<organism evidence="3 4">
    <name type="scientific">Eleusine coracana subsp. coracana</name>
    <dbReference type="NCBI Taxonomy" id="191504"/>
    <lineage>
        <taxon>Eukaryota</taxon>
        <taxon>Viridiplantae</taxon>
        <taxon>Streptophyta</taxon>
        <taxon>Embryophyta</taxon>
        <taxon>Tracheophyta</taxon>
        <taxon>Spermatophyta</taxon>
        <taxon>Magnoliopsida</taxon>
        <taxon>Liliopsida</taxon>
        <taxon>Poales</taxon>
        <taxon>Poaceae</taxon>
        <taxon>PACMAD clade</taxon>
        <taxon>Chloridoideae</taxon>
        <taxon>Cynodonteae</taxon>
        <taxon>Eleusininae</taxon>
        <taxon>Eleusine</taxon>
    </lineage>
</organism>
<name>A0AAV5ERU1_ELECO</name>
<evidence type="ECO:0000256" key="2">
    <source>
        <dbReference type="SAM" id="MobiDB-lite"/>
    </source>
</evidence>
<dbReference type="AlphaFoldDB" id="A0AAV5ERU1"/>
<keyword evidence="4" id="KW-1185">Reference proteome</keyword>
<evidence type="ECO:0000313" key="3">
    <source>
        <dbReference type="EMBL" id="GJN24970.1"/>
    </source>
</evidence>
<evidence type="ECO:0000313" key="4">
    <source>
        <dbReference type="Proteomes" id="UP001054889"/>
    </source>
</evidence>
<dbReference type="InterPro" id="IPR025659">
    <property type="entry name" value="Tubby-like_C"/>
</dbReference>
<dbReference type="Gene3D" id="2.40.160.200">
    <property type="entry name" value="LURP1-related"/>
    <property type="match status" value="1"/>
</dbReference>
<evidence type="ECO:0000256" key="1">
    <source>
        <dbReference type="ARBA" id="ARBA00005437"/>
    </source>
</evidence>
<comment type="similarity">
    <text evidence="1">Belongs to the LOR family.</text>
</comment>
<dbReference type="SUPFAM" id="SSF54518">
    <property type="entry name" value="Tubby C-terminal domain-like"/>
    <property type="match status" value="1"/>
</dbReference>
<feature type="region of interest" description="Disordered" evidence="2">
    <location>
        <begin position="26"/>
        <end position="47"/>
    </location>
</feature>
<gene>
    <name evidence="3" type="primary">gb12749</name>
    <name evidence="3" type="ORF">PR202_gb12749</name>
</gene>
<dbReference type="EMBL" id="BQKI01000077">
    <property type="protein sequence ID" value="GJN24970.1"/>
    <property type="molecule type" value="Genomic_DNA"/>
</dbReference>
<dbReference type="PANTHER" id="PTHR31087">
    <property type="match status" value="1"/>
</dbReference>
<dbReference type="Pfam" id="PF04525">
    <property type="entry name" value="LOR"/>
    <property type="match status" value="1"/>
</dbReference>
<protein>
    <submittedName>
        <fullName evidence="3">Uncharacterized protein</fullName>
    </submittedName>
</protein>
<dbReference type="Proteomes" id="UP001054889">
    <property type="component" value="Unassembled WGS sequence"/>
</dbReference>
<dbReference type="InterPro" id="IPR007612">
    <property type="entry name" value="LOR"/>
</dbReference>
<comment type="caution">
    <text evidence="3">The sequence shown here is derived from an EMBL/GenBank/DDBJ whole genome shotgun (WGS) entry which is preliminary data.</text>
</comment>
<reference evidence="3" key="1">
    <citation type="journal article" date="2018" name="DNA Res.">
        <title>Multiple hybrid de novo genome assembly of finger millet, an orphan allotetraploid crop.</title>
        <authorList>
            <person name="Hatakeyama M."/>
            <person name="Aluri S."/>
            <person name="Balachadran M.T."/>
            <person name="Sivarajan S.R."/>
            <person name="Patrignani A."/>
            <person name="Gruter S."/>
            <person name="Poveda L."/>
            <person name="Shimizu-Inatsugi R."/>
            <person name="Baeten J."/>
            <person name="Francoijs K.J."/>
            <person name="Nataraja K.N."/>
            <person name="Reddy Y.A.N."/>
            <person name="Phadnis S."/>
            <person name="Ravikumar R.L."/>
            <person name="Schlapbach R."/>
            <person name="Sreeman S.M."/>
            <person name="Shimizu K.K."/>
        </authorList>
    </citation>
    <scope>NUCLEOTIDE SEQUENCE</scope>
</reference>
<proteinExistence type="inferred from homology"/>